<dbReference type="AlphaFoldDB" id="A0A1Q9BU47"/>
<accession>A0A1Q9BU47</accession>
<sequence length="73" mass="8388">MVGIREVAGLYLTPHGEEWARGFRSCTYPPTRLHFSLSVMSLPTKERLDSAKGVLTTWFRDHIRPMLSGRRTL</sequence>
<reference evidence="1 2" key="1">
    <citation type="submission" date="2016-02" db="EMBL/GenBank/DDBJ databases">
        <title>Genome analysis of coral dinoflagellate symbionts highlights evolutionary adaptations to a symbiotic lifestyle.</title>
        <authorList>
            <person name="Aranda M."/>
            <person name="Li Y."/>
            <person name="Liew Y.J."/>
            <person name="Baumgarten S."/>
            <person name="Simakov O."/>
            <person name="Wilson M."/>
            <person name="Piel J."/>
            <person name="Ashoor H."/>
            <person name="Bougouffa S."/>
            <person name="Bajic V.B."/>
            <person name="Ryu T."/>
            <person name="Ravasi T."/>
            <person name="Bayer T."/>
            <person name="Micklem G."/>
            <person name="Kim H."/>
            <person name="Bhak J."/>
            <person name="Lajeunesse T.C."/>
            <person name="Voolstra C.R."/>
        </authorList>
    </citation>
    <scope>NUCLEOTIDE SEQUENCE [LARGE SCALE GENOMIC DNA]</scope>
    <source>
        <strain evidence="1 2">CCMP2467</strain>
    </source>
</reference>
<protein>
    <submittedName>
        <fullName evidence="1">Uncharacterized protein</fullName>
    </submittedName>
</protein>
<dbReference type="Gene3D" id="3.90.1140.10">
    <property type="entry name" value="Cyclic phosphodiesterase"/>
    <property type="match status" value="1"/>
</dbReference>
<evidence type="ECO:0000313" key="1">
    <source>
        <dbReference type="EMBL" id="OLP74182.1"/>
    </source>
</evidence>
<keyword evidence="2" id="KW-1185">Reference proteome</keyword>
<name>A0A1Q9BU47_SYMMI</name>
<gene>
    <name evidence="1" type="ORF">AK812_SmicGene46353</name>
</gene>
<proteinExistence type="predicted"/>
<dbReference type="EMBL" id="LSRX01004142">
    <property type="protein sequence ID" value="OLP74182.1"/>
    <property type="molecule type" value="Genomic_DNA"/>
</dbReference>
<dbReference type="Proteomes" id="UP000186817">
    <property type="component" value="Unassembled WGS sequence"/>
</dbReference>
<feature type="non-terminal residue" evidence="1">
    <location>
        <position position="73"/>
    </location>
</feature>
<dbReference type="OrthoDB" id="277832at2759"/>
<organism evidence="1 2">
    <name type="scientific">Symbiodinium microadriaticum</name>
    <name type="common">Dinoflagellate</name>
    <name type="synonym">Zooxanthella microadriatica</name>
    <dbReference type="NCBI Taxonomy" id="2951"/>
    <lineage>
        <taxon>Eukaryota</taxon>
        <taxon>Sar</taxon>
        <taxon>Alveolata</taxon>
        <taxon>Dinophyceae</taxon>
        <taxon>Suessiales</taxon>
        <taxon>Symbiodiniaceae</taxon>
        <taxon>Symbiodinium</taxon>
    </lineage>
</organism>
<evidence type="ECO:0000313" key="2">
    <source>
        <dbReference type="Proteomes" id="UP000186817"/>
    </source>
</evidence>
<comment type="caution">
    <text evidence="1">The sequence shown here is derived from an EMBL/GenBank/DDBJ whole genome shotgun (WGS) entry which is preliminary data.</text>
</comment>